<name>A6H018_FLAPJ</name>
<evidence type="ECO:0000256" key="1">
    <source>
        <dbReference type="SAM" id="Phobius"/>
    </source>
</evidence>
<evidence type="ECO:0000313" key="5">
    <source>
        <dbReference type="Proteomes" id="UP000006394"/>
    </source>
</evidence>
<keyword evidence="1" id="KW-0472">Membrane</keyword>
<dbReference type="InterPro" id="IPR025645">
    <property type="entry name" value="DUF4349"/>
</dbReference>
<evidence type="ECO:0000256" key="2">
    <source>
        <dbReference type="SAM" id="SignalP"/>
    </source>
</evidence>
<dbReference type="PROSITE" id="PS51257">
    <property type="entry name" value="PROKAR_LIPOPROTEIN"/>
    <property type="match status" value="1"/>
</dbReference>
<dbReference type="KEGG" id="fps:FP1624"/>
<dbReference type="Pfam" id="PF14257">
    <property type="entry name" value="DUF4349"/>
    <property type="match status" value="1"/>
</dbReference>
<dbReference type="GeneID" id="66552189"/>
<keyword evidence="1" id="KW-1133">Transmembrane helix</keyword>
<dbReference type="Proteomes" id="UP000006394">
    <property type="component" value="Chromosome"/>
</dbReference>
<evidence type="ECO:0000313" key="4">
    <source>
        <dbReference type="EMBL" id="CAL43691.1"/>
    </source>
</evidence>
<keyword evidence="4" id="KW-0449">Lipoprotein</keyword>
<gene>
    <name evidence="4" type="ordered locus">FP1624</name>
</gene>
<sequence>MKIMKKTPAIGLALLLVTIAYSCKQASEEAPTAEEFVTENSNGKEVISSAAAVEPKNSKRKFVRTSDIKFKVKNVPKSTYAIEDATTKFGGFVTYTNLQSTVSNKDETKVSPDSTLVTTKYTVENNITIRVPNKRLDTVIKTIAKQIDFLDFRVIKADDVTLQILSNQMAQRSSNISEKRLEKAIDSRGKKLDDIVGAEDHLDAKKAQNDASKLENLSINDQVNFSTLTLQIYQREAVKQEMVGNEKSINAYRPNIGLQIWDSLKTGWFMLEAIIAFVVQLWGVALIIGLGYFGYKKYIKK</sequence>
<reference evidence="4 5" key="1">
    <citation type="journal article" date="2007" name="Nat. Biotechnol.">
        <title>Complete genome sequence of the fish pathogen Flavobacterium psychrophilum.</title>
        <authorList>
            <person name="Duchaud E."/>
            <person name="Boussaha M."/>
            <person name="Loux V."/>
            <person name="Bernardet J.F."/>
            <person name="Michel C."/>
            <person name="Kerouault B."/>
            <person name="Mondot S."/>
            <person name="Nicolas P."/>
            <person name="Bossy R."/>
            <person name="Caron C."/>
            <person name="Bessieres P."/>
            <person name="Gibrat J.F."/>
            <person name="Claverol S."/>
            <person name="Dumetz F."/>
            <person name="Le Henaff M."/>
            <person name="Benmansour A."/>
        </authorList>
    </citation>
    <scope>NUCLEOTIDE SEQUENCE [LARGE SCALE GENOMIC DNA]</scope>
    <source>
        <strain evidence="5">ATCC 49511 / DSM 21280 / CIP 103535 / JIP02/86</strain>
    </source>
</reference>
<protein>
    <submittedName>
        <fullName evidence="4">Probable lipoprotein</fullName>
    </submittedName>
</protein>
<dbReference type="STRING" id="402612.FP1624"/>
<dbReference type="EnsemblBacteria" id="CAL43691">
    <property type="protein sequence ID" value="CAL43691"/>
    <property type="gene ID" value="FP1624"/>
</dbReference>
<keyword evidence="1" id="KW-0812">Transmembrane</keyword>
<accession>A6H018</accession>
<proteinExistence type="predicted"/>
<dbReference type="HOGENOM" id="CLU_849291_0_0_10"/>
<keyword evidence="2" id="KW-0732">Signal</keyword>
<dbReference type="OrthoDB" id="8704559at2"/>
<feature type="chain" id="PRO_5002697946" evidence="2">
    <location>
        <begin position="27"/>
        <end position="301"/>
    </location>
</feature>
<keyword evidence="5" id="KW-1185">Reference proteome</keyword>
<dbReference type="PATRIC" id="fig|402612.5.peg.1636"/>
<organism evidence="4 5">
    <name type="scientific">Flavobacterium psychrophilum (strain ATCC 49511 / DSM 21280 / CIP 103535 / JIP02/86)</name>
    <dbReference type="NCBI Taxonomy" id="402612"/>
    <lineage>
        <taxon>Bacteria</taxon>
        <taxon>Pseudomonadati</taxon>
        <taxon>Bacteroidota</taxon>
        <taxon>Flavobacteriia</taxon>
        <taxon>Flavobacteriales</taxon>
        <taxon>Flavobacteriaceae</taxon>
        <taxon>Flavobacterium</taxon>
    </lineage>
</organism>
<dbReference type="EMBL" id="AM398681">
    <property type="protein sequence ID" value="CAL43691.1"/>
    <property type="molecule type" value="Genomic_DNA"/>
</dbReference>
<feature type="domain" description="DUF4349" evidence="3">
    <location>
        <begin position="60"/>
        <end position="291"/>
    </location>
</feature>
<feature type="transmembrane region" description="Helical" evidence="1">
    <location>
        <begin position="268"/>
        <end position="295"/>
    </location>
</feature>
<evidence type="ECO:0000259" key="3">
    <source>
        <dbReference type="Pfam" id="PF14257"/>
    </source>
</evidence>
<dbReference type="RefSeq" id="WP_011963736.1">
    <property type="nucleotide sequence ID" value="NC_009613.3"/>
</dbReference>
<dbReference type="eggNOG" id="ENOG502ZCH8">
    <property type="taxonomic scope" value="Bacteria"/>
</dbReference>
<feature type="signal peptide" evidence="2">
    <location>
        <begin position="1"/>
        <end position="26"/>
    </location>
</feature>
<dbReference type="AlphaFoldDB" id="A6H018"/>